<sequence length="251" mass="28161">MKLYPLNLSRLQYVESGQFIVRYLTDITSAGIVTTTDAEFKNLHQALVSQSPTYNDALIQIKAKAESAMLLDLDDKRDKKIVTIRRAVSVYEFSDIAAEQVAYRNLKIVLHSFDGVEKRNYEAETLGIVNLLRELHSTTYAPFVQLLGLEKYITDLEIASNHFTTIFNKRSNDIISTVVYDTKALRANLLDSYKNLAEYVLVMAKTKKNTDYYTNILAVINTGRQYYADTLAKREGVAAKAAAATPVTPAG</sequence>
<gene>
    <name evidence="1" type="ORF">ACFOW1_07895</name>
</gene>
<dbReference type="EMBL" id="JBHSDC010000012">
    <property type="protein sequence ID" value="MFC4231808.1"/>
    <property type="molecule type" value="Genomic_DNA"/>
</dbReference>
<keyword evidence="2" id="KW-1185">Reference proteome</keyword>
<comment type="caution">
    <text evidence="1">The sequence shown here is derived from an EMBL/GenBank/DDBJ whole genome shotgun (WGS) entry which is preliminary data.</text>
</comment>
<protein>
    <submittedName>
        <fullName evidence="1">DUF6261 family protein</fullName>
    </submittedName>
</protein>
<dbReference type="RefSeq" id="WP_379013404.1">
    <property type="nucleotide sequence ID" value="NZ_JBHSDC010000012.1"/>
</dbReference>
<name>A0ABV8PUP1_9BACT</name>
<accession>A0ABV8PUP1</accession>
<reference evidence="2" key="1">
    <citation type="journal article" date="2019" name="Int. J. Syst. Evol. Microbiol.">
        <title>The Global Catalogue of Microorganisms (GCM) 10K type strain sequencing project: providing services to taxonomists for standard genome sequencing and annotation.</title>
        <authorList>
            <consortium name="The Broad Institute Genomics Platform"/>
            <consortium name="The Broad Institute Genome Sequencing Center for Infectious Disease"/>
            <person name="Wu L."/>
            <person name="Ma J."/>
        </authorList>
    </citation>
    <scope>NUCLEOTIDE SEQUENCE [LARGE SCALE GENOMIC DNA]</scope>
    <source>
        <strain evidence="2">CECT 8010</strain>
    </source>
</reference>
<dbReference type="Proteomes" id="UP001595906">
    <property type="component" value="Unassembled WGS sequence"/>
</dbReference>
<dbReference type="Pfam" id="PF19775">
    <property type="entry name" value="DUF6261"/>
    <property type="match status" value="1"/>
</dbReference>
<evidence type="ECO:0000313" key="1">
    <source>
        <dbReference type="EMBL" id="MFC4231808.1"/>
    </source>
</evidence>
<proteinExistence type="predicted"/>
<organism evidence="1 2">
    <name type="scientific">Parasediminibacterium paludis</name>
    <dbReference type="NCBI Taxonomy" id="908966"/>
    <lineage>
        <taxon>Bacteria</taxon>
        <taxon>Pseudomonadati</taxon>
        <taxon>Bacteroidota</taxon>
        <taxon>Chitinophagia</taxon>
        <taxon>Chitinophagales</taxon>
        <taxon>Chitinophagaceae</taxon>
        <taxon>Parasediminibacterium</taxon>
    </lineage>
</organism>
<dbReference type="InterPro" id="IPR046228">
    <property type="entry name" value="DUF6261"/>
</dbReference>
<evidence type="ECO:0000313" key="2">
    <source>
        <dbReference type="Proteomes" id="UP001595906"/>
    </source>
</evidence>